<dbReference type="EMBL" id="FOZL01000001">
    <property type="protein sequence ID" value="SFS12466.1"/>
    <property type="molecule type" value="Genomic_DNA"/>
</dbReference>
<dbReference type="PIRSF" id="PIRSF001112">
    <property type="entry name" value="Epoxide_hydrolase"/>
    <property type="match status" value="1"/>
</dbReference>
<feature type="domain" description="Epoxide hydrolase N-terminal" evidence="5">
    <location>
        <begin position="68"/>
        <end position="172"/>
    </location>
</feature>
<dbReference type="AlphaFoldDB" id="A0A1I6M9R7"/>
<dbReference type="PANTHER" id="PTHR21661">
    <property type="entry name" value="EPOXIDE HYDROLASE 1-RELATED"/>
    <property type="match status" value="1"/>
</dbReference>
<dbReference type="RefSeq" id="WP_245781809.1">
    <property type="nucleotide sequence ID" value="NZ_FOZL01000001.1"/>
</dbReference>
<evidence type="ECO:0000313" key="7">
    <source>
        <dbReference type="Proteomes" id="UP000199024"/>
    </source>
</evidence>
<dbReference type="InterPro" id="IPR000639">
    <property type="entry name" value="Epox_hydrolase-like"/>
</dbReference>
<keyword evidence="3" id="KW-0378">Hydrolase</keyword>
<dbReference type="GO" id="GO:0097176">
    <property type="term" value="P:epoxide metabolic process"/>
    <property type="evidence" value="ECO:0007669"/>
    <property type="project" value="TreeGrafter"/>
</dbReference>
<feature type="active site" description="Proton acceptor" evidence="4">
    <location>
        <position position="433"/>
    </location>
</feature>
<dbReference type="InterPro" id="IPR016292">
    <property type="entry name" value="Epoxide_hydrolase"/>
</dbReference>
<feature type="active site" description="Nucleophile" evidence="4">
    <location>
        <position position="242"/>
    </location>
</feature>
<sequence length="456" mass="50241">MTQYGRAPLEDGTPATDTCNIHTRRSFLIKSGVSSLCLLGLASSGEAESAIMEQETPLPAPVAGDDTIRPFHINIPKSDLADLRRRILATRWPDRETVDDASQGVRLATMQKLAKYWATSFDWRKVEARLNALPQFVTTIDGVNIHFIHVRSKHAHALPILITHGWPGSIIEQMKIIGPLTDPTAFGGSADDAFDVVIPSLPGHGFSGTPTVTGWDPVRIARAWIVLMKRVGYTRFVAQGGDWGNAVTEQMALQAPPELIGIHTNMPATVPAEIAHALQFSEPAPAGLSADEEGAWDQLDTFYKHGLGYAQEMANRPQTLYGLVDSPIGLASWMLDHDARSQALIARVFDGVSEGLTREDILENITLYWLTNTAVSSARLYWESKLPFFAPKGVQVPTAVSVFPDEIYAAPKSWTEKAYPKLIYYNRLPKGGHFAAWEQPALFSTELREAFRSLRS</sequence>
<dbReference type="InterPro" id="IPR010497">
    <property type="entry name" value="Epoxide_hydro_N"/>
</dbReference>
<keyword evidence="2" id="KW-0058">Aromatic hydrocarbons catabolism</keyword>
<dbReference type="Gene3D" id="3.40.50.1820">
    <property type="entry name" value="alpha/beta hydrolase"/>
    <property type="match status" value="1"/>
</dbReference>
<keyword evidence="7" id="KW-1185">Reference proteome</keyword>
<evidence type="ECO:0000256" key="3">
    <source>
        <dbReference type="ARBA" id="ARBA00022801"/>
    </source>
</evidence>
<accession>A0A1I6M9R7</accession>
<reference evidence="6 7" key="1">
    <citation type="submission" date="2016-10" db="EMBL/GenBank/DDBJ databases">
        <authorList>
            <person name="de Groot N.N."/>
        </authorList>
    </citation>
    <scope>NUCLEOTIDE SEQUENCE [LARGE SCALE GENOMIC DNA]</scope>
    <source>
        <strain evidence="6 7">DSM 21001</strain>
    </source>
</reference>
<evidence type="ECO:0000256" key="1">
    <source>
        <dbReference type="ARBA" id="ARBA00010088"/>
    </source>
</evidence>
<dbReference type="STRING" id="474950.SAMN05421771_2133"/>
<dbReference type="Proteomes" id="UP000199024">
    <property type="component" value="Unassembled WGS sequence"/>
</dbReference>
<proteinExistence type="inferred from homology"/>
<dbReference type="SUPFAM" id="SSF53474">
    <property type="entry name" value="alpha/beta-Hydrolases"/>
    <property type="match status" value="1"/>
</dbReference>
<dbReference type="InterPro" id="IPR029058">
    <property type="entry name" value="AB_hydrolase_fold"/>
</dbReference>
<comment type="similarity">
    <text evidence="1">Belongs to the peptidase S33 family.</text>
</comment>
<dbReference type="GO" id="GO:0004301">
    <property type="term" value="F:epoxide hydrolase activity"/>
    <property type="evidence" value="ECO:0007669"/>
    <property type="project" value="TreeGrafter"/>
</dbReference>
<evidence type="ECO:0000259" key="5">
    <source>
        <dbReference type="Pfam" id="PF06441"/>
    </source>
</evidence>
<evidence type="ECO:0000313" key="6">
    <source>
        <dbReference type="EMBL" id="SFS12466.1"/>
    </source>
</evidence>
<gene>
    <name evidence="6" type="ORF">SAMN05421771_2133</name>
</gene>
<dbReference type="PANTHER" id="PTHR21661:SF35">
    <property type="entry name" value="EPOXIDE HYDROLASE"/>
    <property type="match status" value="1"/>
</dbReference>
<name>A0A1I6M9R7_9BACT</name>
<evidence type="ECO:0000256" key="4">
    <source>
        <dbReference type="PIRSR" id="PIRSR001112-1"/>
    </source>
</evidence>
<dbReference type="Pfam" id="PF06441">
    <property type="entry name" value="EHN"/>
    <property type="match status" value="1"/>
</dbReference>
<evidence type="ECO:0000256" key="2">
    <source>
        <dbReference type="ARBA" id="ARBA00022797"/>
    </source>
</evidence>
<feature type="active site" description="Proton donor" evidence="4">
    <location>
        <position position="381"/>
    </location>
</feature>
<protein>
    <submittedName>
        <fullName evidence="6">Pimeloyl-ACP methyl ester carboxylesterase</fullName>
    </submittedName>
</protein>
<organism evidence="6 7">
    <name type="scientific">Granulicella pectinivorans</name>
    <dbReference type="NCBI Taxonomy" id="474950"/>
    <lineage>
        <taxon>Bacteria</taxon>
        <taxon>Pseudomonadati</taxon>
        <taxon>Acidobacteriota</taxon>
        <taxon>Terriglobia</taxon>
        <taxon>Terriglobales</taxon>
        <taxon>Acidobacteriaceae</taxon>
        <taxon>Granulicella</taxon>
    </lineage>
</organism>
<dbReference type="PRINTS" id="PR00412">
    <property type="entry name" value="EPOXHYDRLASE"/>
</dbReference>